<sequence length="380" mass="39710">MRLLALLLCLASPVGAQVCAPRALPAVNSCSGGAHVSLAIVGDVLVHQALAWRGYARGFETLWAAAVPLLRGADLALANLEGPVAAGFARGGRRVADPGPVFDGEVYTEYPVFNYHPMLISALREAGVDIVTTANNHALDRGPAGLEATLDALDAGGMAHVGSARGGQTRWQPLRLRTPVGVVSLIGCSFSTNGLADPRGQVPRCYDDRAGLLATVRAEVARGAGVMVFPHWGREYALEPDAQQRSLARALVQAGAMAVIGTHPHVPQPWEMIDGPAGVVPVIYSTGNFISAQTALEQATAPLVWLDLCAGVQGPQVGGAGYLPLQMVFDGTDPLLVRLGNDPRGAAGRALLARLIPGRDLSAVTECTDRRAAPTLQQSR</sequence>
<evidence type="ECO:0000313" key="5">
    <source>
        <dbReference type="Proteomes" id="UP001208938"/>
    </source>
</evidence>
<feature type="domain" description="Capsule synthesis protein CapA" evidence="3">
    <location>
        <begin position="37"/>
        <end position="293"/>
    </location>
</feature>
<comment type="caution">
    <text evidence="4">The sequence shown here is derived from an EMBL/GenBank/DDBJ whole genome shotgun (WGS) entry which is preliminary data.</text>
</comment>
<evidence type="ECO:0000256" key="1">
    <source>
        <dbReference type="ARBA" id="ARBA00005662"/>
    </source>
</evidence>
<dbReference type="PANTHER" id="PTHR33393">
    <property type="entry name" value="POLYGLUTAMINE SYNTHESIS ACCESSORY PROTEIN RV0574C-RELATED"/>
    <property type="match status" value="1"/>
</dbReference>
<keyword evidence="5" id="KW-1185">Reference proteome</keyword>
<keyword evidence="2" id="KW-0732">Signal</keyword>
<evidence type="ECO:0000259" key="3">
    <source>
        <dbReference type="SMART" id="SM00854"/>
    </source>
</evidence>
<proteinExistence type="inferred from homology"/>
<dbReference type="CDD" id="cd07381">
    <property type="entry name" value="MPP_CapA"/>
    <property type="match status" value="1"/>
</dbReference>
<dbReference type="SMART" id="SM00854">
    <property type="entry name" value="PGA_cap"/>
    <property type="match status" value="1"/>
</dbReference>
<gene>
    <name evidence="4" type="ORF">OKW52_12685</name>
</gene>
<dbReference type="Pfam" id="PF09587">
    <property type="entry name" value="PGA_cap"/>
    <property type="match status" value="1"/>
</dbReference>
<dbReference type="InterPro" id="IPR029052">
    <property type="entry name" value="Metallo-depent_PP-like"/>
</dbReference>
<dbReference type="SUPFAM" id="SSF56300">
    <property type="entry name" value="Metallo-dependent phosphatases"/>
    <property type="match status" value="1"/>
</dbReference>
<feature type="signal peptide" evidence="2">
    <location>
        <begin position="1"/>
        <end position="16"/>
    </location>
</feature>
<comment type="similarity">
    <text evidence="1">Belongs to the CapA family.</text>
</comment>
<accession>A0ABT3H030</accession>
<reference evidence="4 5" key="1">
    <citation type="submission" date="2022-10" db="EMBL/GenBank/DDBJ databases">
        <title>Pararhodobacter sp. nov., isolated from marine algae.</title>
        <authorList>
            <person name="Choi B.J."/>
            <person name="Kim J.M."/>
            <person name="Lee J.K."/>
            <person name="Choi D.G."/>
            <person name="Jeon C.O."/>
        </authorList>
    </citation>
    <scope>NUCLEOTIDE SEQUENCE [LARGE SCALE GENOMIC DNA]</scope>
    <source>
        <strain evidence="4 5">ZQ420</strain>
    </source>
</reference>
<dbReference type="PANTHER" id="PTHR33393:SF13">
    <property type="entry name" value="PGA BIOSYNTHESIS PROTEIN CAPA"/>
    <property type="match status" value="1"/>
</dbReference>
<dbReference type="Proteomes" id="UP001208938">
    <property type="component" value="Unassembled WGS sequence"/>
</dbReference>
<name>A0ABT3H030_9RHOB</name>
<evidence type="ECO:0000256" key="2">
    <source>
        <dbReference type="SAM" id="SignalP"/>
    </source>
</evidence>
<protein>
    <submittedName>
        <fullName evidence="4">CapA family protein</fullName>
    </submittedName>
</protein>
<dbReference type="EMBL" id="JAPDFL010000001">
    <property type="protein sequence ID" value="MCW1933088.1"/>
    <property type="molecule type" value="Genomic_DNA"/>
</dbReference>
<dbReference type="InterPro" id="IPR052169">
    <property type="entry name" value="CW_Biosynth-Accessory"/>
</dbReference>
<evidence type="ECO:0000313" key="4">
    <source>
        <dbReference type="EMBL" id="MCW1933088.1"/>
    </source>
</evidence>
<dbReference type="InterPro" id="IPR019079">
    <property type="entry name" value="Capsule_synth_CapA"/>
</dbReference>
<feature type="chain" id="PRO_5047294158" evidence="2">
    <location>
        <begin position="17"/>
        <end position="380"/>
    </location>
</feature>
<organism evidence="4 5">
    <name type="scientific">Pararhodobacter zhoushanensis</name>
    <dbReference type="NCBI Taxonomy" id="2479545"/>
    <lineage>
        <taxon>Bacteria</taxon>
        <taxon>Pseudomonadati</taxon>
        <taxon>Pseudomonadota</taxon>
        <taxon>Alphaproteobacteria</taxon>
        <taxon>Rhodobacterales</taxon>
        <taxon>Paracoccaceae</taxon>
        <taxon>Pararhodobacter</taxon>
    </lineage>
</organism>
<dbReference type="Gene3D" id="3.60.21.10">
    <property type="match status" value="1"/>
</dbReference>
<dbReference type="RefSeq" id="WP_264506037.1">
    <property type="nucleotide sequence ID" value="NZ_JAPDFL010000001.1"/>
</dbReference>